<dbReference type="InterPro" id="IPR011551">
    <property type="entry name" value="NTP_PyrPHydrolase_MazG"/>
</dbReference>
<feature type="compositionally biased region" description="Basic and acidic residues" evidence="2">
    <location>
        <begin position="1"/>
        <end position="11"/>
    </location>
</feature>
<dbReference type="InterPro" id="IPR048015">
    <property type="entry name" value="NTP-PPase_MazG-like_N"/>
</dbReference>
<keyword evidence="4" id="KW-0489">Methyltransferase</keyword>
<evidence type="ECO:0000259" key="3">
    <source>
        <dbReference type="Pfam" id="PF03819"/>
    </source>
</evidence>
<dbReference type="Gene3D" id="1.10.287.1080">
    <property type="entry name" value="MazG-like"/>
    <property type="match status" value="2"/>
</dbReference>
<feature type="compositionally biased region" description="Gly residues" evidence="2">
    <location>
        <begin position="13"/>
        <end position="24"/>
    </location>
</feature>
<name>A0ABT2EMC1_9BACT</name>
<feature type="domain" description="NTP pyrophosphohydrolase MazG-like" evidence="3">
    <location>
        <begin position="193"/>
        <end position="254"/>
    </location>
</feature>
<dbReference type="RefSeq" id="WP_259095086.1">
    <property type="nucleotide sequence ID" value="NZ_CP130454.1"/>
</dbReference>
<evidence type="ECO:0000313" key="5">
    <source>
        <dbReference type="Proteomes" id="UP001204798"/>
    </source>
</evidence>
<dbReference type="CDD" id="cd11528">
    <property type="entry name" value="NTP-PPase_MazG_Nterm"/>
    <property type="match status" value="1"/>
</dbReference>
<dbReference type="EMBL" id="JANUCP010000002">
    <property type="protein sequence ID" value="MCS3919005.1"/>
    <property type="molecule type" value="Genomic_DNA"/>
</dbReference>
<evidence type="ECO:0000313" key="4">
    <source>
        <dbReference type="EMBL" id="MCS3919005.1"/>
    </source>
</evidence>
<keyword evidence="5" id="KW-1185">Reference proteome</keyword>
<keyword evidence="1" id="KW-0175">Coiled coil</keyword>
<dbReference type="InterPro" id="IPR048011">
    <property type="entry name" value="NTP-PPase_MazG-like_C"/>
</dbReference>
<feature type="coiled-coil region" evidence="1">
    <location>
        <begin position="193"/>
        <end position="220"/>
    </location>
</feature>
<accession>A0ABT2EMC1</accession>
<dbReference type="SUPFAM" id="SSF101386">
    <property type="entry name" value="all-alpha NTP pyrophosphatases"/>
    <property type="match status" value="2"/>
</dbReference>
<keyword evidence="4" id="KW-0808">Transferase</keyword>
<dbReference type="CDD" id="cd11529">
    <property type="entry name" value="NTP-PPase_MazG_Cterm"/>
    <property type="match status" value="1"/>
</dbReference>
<dbReference type="PANTHER" id="PTHR30522:SF0">
    <property type="entry name" value="NUCLEOSIDE TRIPHOSPHATE PYROPHOSPHOHYDROLASE"/>
    <property type="match status" value="1"/>
</dbReference>
<reference evidence="4 5" key="1">
    <citation type="submission" date="2022-08" db="EMBL/GenBank/DDBJ databases">
        <title>Bacterial and archaeal communities from various locations to study Microbial Dark Matter (Phase II).</title>
        <authorList>
            <person name="Stepanauskas R."/>
        </authorList>
    </citation>
    <scope>NUCLEOTIDE SEQUENCE [LARGE SCALE GENOMIC DNA]</scope>
    <source>
        <strain evidence="4 5">PD1</strain>
    </source>
</reference>
<feature type="region of interest" description="Disordered" evidence="2">
    <location>
        <begin position="1"/>
        <end position="26"/>
    </location>
</feature>
<dbReference type="Proteomes" id="UP001204798">
    <property type="component" value="Unassembled WGS sequence"/>
</dbReference>
<gene>
    <name evidence="4" type="ORF">M2350_001405</name>
</gene>
<dbReference type="PANTHER" id="PTHR30522">
    <property type="entry name" value="NUCLEOSIDE TRIPHOSPHATE PYROPHOSPHOHYDROLASE"/>
    <property type="match status" value="1"/>
</dbReference>
<dbReference type="NCBIfam" id="TIGR00444">
    <property type="entry name" value="mazG"/>
    <property type="match status" value="1"/>
</dbReference>
<proteinExistence type="predicted"/>
<dbReference type="GO" id="GO:0032259">
    <property type="term" value="P:methylation"/>
    <property type="evidence" value="ECO:0007669"/>
    <property type="project" value="UniProtKB-KW"/>
</dbReference>
<feature type="domain" description="NTP pyrophosphohydrolase MazG-like" evidence="3">
    <location>
        <begin position="56"/>
        <end position="129"/>
    </location>
</feature>
<organism evidence="4 5">
    <name type="scientific">Candidatus Fervidibacter sacchari</name>
    <dbReference type="NCBI Taxonomy" id="1448929"/>
    <lineage>
        <taxon>Bacteria</taxon>
        <taxon>Candidatus Fervidibacterota</taxon>
        <taxon>Candidatus Fervidibacter</taxon>
    </lineage>
</organism>
<dbReference type="GO" id="GO:0008168">
    <property type="term" value="F:methyltransferase activity"/>
    <property type="evidence" value="ECO:0007669"/>
    <property type="project" value="UniProtKB-KW"/>
</dbReference>
<protein>
    <submittedName>
        <fullName evidence="4">Tetrapyrrole methylase family protein/MazG family protein</fullName>
    </submittedName>
</protein>
<dbReference type="InterPro" id="IPR004518">
    <property type="entry name" value="MazG-like_dom"/>
</dbReference>
<dbReference type="NCBIfam" id="NF007113">
    <property type="entry name" value="PRK09562.1"/>
    <property type="match status" value="1"/>
</dbReference>
<dbReference type="Pfam" id="PF03819">
    <property type="entry name" value="MazG"/>
    <property type="match status" value="2"/>
</dbReference>
<evidence type="ECO:0000256" key="1">
    <source>
        <dbReference type="SAM" id="Coils"/>
    </source>
</evidence>
<sequence length="287" mass="32169">MSELLSEERDMGQGAGDEQIGGGESTQESVGKLFEQLVQVMAALRGPKGCPWDKAQTHESIKRNTIEEAYEVASAIEEGNYEKLKEELGDLLLQVVFHSQMASEANRFNIADVIRDLVRKLIERHPHVFGEKRVETPEQALAQWESIKANEHQKTGSLMDGLAWALPSLMLAHHAQKRAAQVGFDWNDPIPALQKLKEEISEVESVLRNERKNKAKLEDEIGDLLFAAVNVARLSGVDAEMALRKAVQKFVARFKAIEETARQQGKNLNEMSLEEMDAIWEAVKGQE</sequence>
<evidence type="ECO:0000256" key="2">
    <source>
        <dbReference type="SAM" id="MobiDB-lite"/>
    </source>
</evidence>
<comment type="caution">
    <text evidence="4">The sequence shown here is derived from an EMBL/GenBank/DDBJ whole genome shotgun (WGS) entry which is preliminary data.</text>
</comment>